<evidence type="ECO:0000313" key="3">
    <source>
        <dbReference type="Proteomes" id="UP000323856"/>
    </source>
</evidence>
<comment type="caution">
    <text evidence="2">The sequence shown here is derived from an EMBL/GenBank/DDBJ whole genome shotgun (WGS) entry which is preliminary data.</text>
</comment>
<evidence type="ECO:0000313" key="2">
    <source>
        <dbReference type="EMBL" id="KAA0973640.1"/>
    </source>
</evidence>
<protein>
    <submittedName>
        <fullName evidence="2">Uncharacterized protein</fullName>
    </submittedName>
</protein>
<organism evidence="2 3">
    <name type="scientific">Paeniglutamicibacter gangotriensis</name>
    <dbReference type="NCBI Taxonomy" id="254787"/>
    <lineage>
        <taxon>Bacteria</taxon>
        <taxon>Bacillati</taxon>
        <taxon>Actinomycetota</taxon>
        <taxon>Actinomycetes</taxon>
        <taxon>Micrococcales</taxon>
        <taxon>Micrococcaceae</taxon>
        <taxon>Paeniglutamicibacter</taxon>
    </lineage>
</organism>
<keyword evidence="1" id="KW-0472">Membrane</keyword>
<feature type="transmembrane region" description="Helical" evidence="1">
    <location>
        <begin position="29"/>
        <end position="48"/>
    </location>
</feature>
<dbReference type="EMBL" id="VOBL01000023">
    <property type="protein sequence ID" value="KAA0973640.1"/>
    <property type="molecule type" value="Genomic_DNA"/>
</dbReference>
<dbReference type="Proteomes" id="UP000323856">
    <property type="component" value="Unassembled WGS sequence"/>
</dbReference>
<keyword evidence="1" id="KW-1133">Transmembrane helix</keyword>
<dbReference type="AlphaFoldDB" id="A0A5B0E779"/>
<dbReference type="RefSeq" id="WP_149620711.1">
    <property type="nucleotide sequence ID" value="NZ_VOBL01000023.1"/>
</dbReference>
<evidence type="ECO:0000256" key="1">
    <source>
        <dbReference type="SAM" id="Phobius"/>
    </source>
</evidence>
<gene>
    <name evidence="2" type="ORF">FQ154_17615</name>
</gene>
<dbReference type="OrthoDB" id="3628931at2"/>
<name>A0A5B0E779_9MICC</name>
<reference evidence="2 3" key="1">
    <citation type="submission" date="2019-07" db="EMBL/GenBank/DDBJ databases">
        <title>Analysis of the biochemical properties, biological activity and biotechnological potential of siderophores and biosurfactants produced by Antarctic psychrotolerant bacteria.</title>
        <authorList>
            <person name="Styczynski M."/>
            <person name="Krucon T."/>
            <person name="Decewicz P."/>
            <person name="Dziewit L."/>
        </authorList>
    </citation>
    <scope>NUCLEOTIDE SEQUENCE [LARGE SCALE GENOMIC DNA]</scope>
    <source>
        <strain evidence="2 3">ANT_H27</strain>
    </source>
</reference>
<sequence>MPDLPEPEPKAALPALSAMSQRRSWWRAPALWVLVGALGVMLTLIYGANTFFGGQDAQAPAAEVTRNASPGIDGVIAIDVPAEQLQSGDCLQGFTGPLENSTVVTCPTAHNAQLIETFTLDDGEFPGAEKILNESEQLCKSVALDPASPLDTGWSYHFSRPSEATWQDGDRMVACFLALNEGSVRVSMLKEDTEAALNS</sequence>
<proteinExistence type="predicted"/>
<keyword evidence="1" id="KW-0812">Transmembrane</keyword>
<accession>A0A5B0E779</accession>